<name>A0ABT2MN80_9CYAN</name>
<dbReference type="EMBL" id="JAMXFF010000002">
    <property type="protein sequence ID" value="MCT7964986.1"/>
    <property type="molecule type" value="Genomic_DNA"/>
</dbReference>
<keyword evidence="4" id="KW-0812">Transmembrane</keyword>
<dbReference type="PANTHER" id="PTHR21461">
    <property type="entry name" value="GLYCOSYLTRANSFERASE FAMILY 92 PROTEIN"/>
    <property type="match status" value="1"/>
</dbReference>
<evidence type="ECO:0000256" key="2">
    <source>
        <dbReference type="ARBA" id="ARBA00022676"/>
    </source>
</evidence>
<dbReference type="RefSeq" id="WP_368004742.1">
    <property type="nucleotide sequence ID" value="NZ_JAMXFF010000002.1"/>
</dbReference>
<keyword evidence="3" id="KW-0808">Transferase</keyword>
<dbReference type="Proteomes" id="UP001525890">
    <property type="component" value="Unassembled WGS sequence"/>
</dbReference>
<keyword evidence="6" id="KW-0472">Membrane</keyword>
<dbReference type="SUPFAM" id="SSF53448">
    <property type="entry name" value="Nucleotide-diphospho-sugar transferases"/>
    <property type="match status" value="1"/>
</dbReference>
<dbReference type="SUPFAM" id="SSF52540">
    <property type="entry name" value="P-loop containing nucleoside triphosphate hydrolases"/>
    <property type="match status" value="1"/>
</dbReference>
<evidence type="ECO:0000256" key="1">
    <source>
        <dbReference type="ARBA" id="ARBA00004167"/>
    </source>
</evidence>
<dbReference type="InterPro" id="IPR029044">
    <property type="entry name" value="Nucleotide-diphossugar_trans"/>
</dbReference>
<comment type="subcellular location">
    <subcellularLocation>
        <location evidence="1">Membrane</location>
        <topology evidence="1">Single-pass membrane protein</topology>
    </subcellularLocation>
</comment>
<dbReference type="PANTHER" id="PTHR21461:SF69">
    <property type="entry name" value="GLYCOSYLTRANSFERASE FAMILY 92 PROTEIN"/>
    <property type="match status" value="1"/>
</dbReference>
<protein>
    <submittedName>
        <fullName evidence="7">Sulfotransferase</fullName>
    </submittedName>
</protein>
<dbReference type="Pfam" id="PF01697">
    <property type="entry name" value="Glyco_transf_92"/>
    <property type="match status" value="1"/>
</dbReference>
<dbReference type="InterPro" id="IPR008166">
    <property type="entry name" value="Glyco_transf_92"/>
</dbReference>
<organism evidence="7 8">
    <name type="scientific">Laspinema palackyanum D2a</name>
    <dbReference type="NCBI Taxonomy" id="2953684"/>
    <lineage>
        <taxon>Bacteria</taxon>
        <taxon>Bacillati</taxon>
        <taxon>Cyanobacteriota</taxon>
        <taxon>Cyanophyceae</taxon>
        <taxon>Oscillatoriophycideae</taxon>
        <taxon>Oscillatoriales</taxon>
        <taxon>Laspinemataceae</taxon>
        <taxon>Laspinema</taxon>
        <taxon>Laspinema palackyanum</taxon>
    </lineage>
</organism>
<dbReference type="Gene3D" id="3.90.550.10">
    <property type="entry name" value="Spore Coat Polysaccharide Biosynthesis Protein SpsA, Chain A"/>
    <property type="match status" value="1"/>
</dbReference>
<keyword evidence="8" id="KW-1185">Reference proteome</keyword>
<evidence type="ECO:0000313" key="8">
    <source>
        <dbReference type="Proteomes" id="UP001525890"/>
    </source>
</evidence>
<sequence>MRYYYFFEPHPLRRLNAWNKTANIDMHSSGGHRVEFAGQKIFPVSFILRHYIVLSKTHAIAKYASRIHSQSDLQKGWMSDRAFFSPQILNFLAKARLKKLNDRGNMWDKSDPWIYHEFLRKDLIVNHQPNPLQLMTERKQPSPNSRASIVKSDPQVAFMPNKQKNYNLCICAIFKNEAPYLAEWIEFHKAVGVENFYLYNNNSTDNYLDILRPYIKGDEIILINWPQHPAQLEAYEHCLKTYGSESKWIAFIDIDEYLFSPIKSDLKEVLAEFHNYPGVVVNWVIFGNSGHDQKQNGLTIENFTQRAKDDYERHRRVKSIVQPELAKFPVSSFHKFSYFNQSYPYGVTENKEPAPPDNEALHSTYKPSFQKLRLNHYITRSNQEQFQKWVRGMPDKEGFREWEILEDCASRNDVQDLTLQKYVPLVKKSLKNHAHQDNWPMSQPAQNLLKPQYIESYAPMPIVVGFPRSGTTLLRLMLDAHPDLAIPPETHFIPDILNLESDIQNLRYSFYQKLTENSRWQDFHLKPDEFYENLAKIEPFTISSGLRCFYKMYAKRFNKFRWGDKTPLYVVRIKDIQTALPEAHFIHIIRDGRDTALSMKKMWWGAGDDIEKQASNWIWQIREGRQQAQFCQHYLEVRYEELITNTTKVLKEICKFINLPYSSQMEDYYKSAESRLNEFNAIYKPDGTCLRTKEQHLSIHNLTFKQPDQSRIGRWKREMSNEDRAKYEKIAGPMLRDLGYDTKNQLEENKFISNLQQIQADLHRSHSRLSQIKAFLE</sequence>
<evidence type="ECO:0000256" key="4">
    <source>
        <dbReference type="ARBA" id="ARBA00022692"/>
    </source>
</evidence>
<keyword evidence="5" id="KW-1133">Transmembrane helix</keyword>
<dbReference type="InterPro" id="IPR027417">
    <property type="entry name" value="P-loop_NTPase"/>
</dbReference>
<dbReference type="Gene3D" id="3.40.50.300">
    <property type="entry name" value="P-loop containing nucleotide triphosphate hydrolases"/>
    <property type="match status" value="1"/>
</dbReference>
<evidence type="ECO:0000256" key="6">
    <source>
        <dbReference type="ARBA" id="ARBA00023136"/>
    </source>
</evidence>
<keyword evidence="2" id="KW-0328">Glycosyltransferase</keyword>
<evidence type="ECO:0000256" key="3">
    <source>
        <dbReference type="ARBA" id="ARBA00022679"/>
    </source>
</evidence>
<dbReference type="CDD" id="cd00761">
    <property type="entry name" value="Glyco_tranf_GTA_type"/>
    <property type="match status" value="1"/>
</dbReference>
<gene>
    <name evidence="7" type="ORF">NG799_01400</name>
</gene>
<reference evidence="7 8" key="1">
    <citation type="journal article" date="2022" name="Front. Microbiol.">
        <title>High genomic differentiation and limited gene flow indicate recent cryptic speciation within the genus Laspinema (cyanobacteria).</title>
        <authorList>
            <person name="Stanojkovic A."/>
            <person name="Skoupy S."/>
            <person name="Skaloud P."/>
            <person name="Dvorak P."/>
        </authorList>
    </citation>
    <scope>NUCLEOTIDE SEQUENCE [LARGE SCALE GENOMIC DNA]</scope>
    <source>
        <strain evidence="7 8">D2a</strain>
    </source>
</reference>
<evidence type="ECO:0000256" key="5">
    <source>
        <dbReference type="ARBA" id="ARBA00022989"/>
    </source>
</evidence>
<dbReference type="Pfam" id="PF13469">
    <property type="entry name" value="Sulfotransfer_3"/>
    <property type="match status" value="1"/>
</dbReference>
<proteinExistence type="predicted"/>
<comment type="caution">
    <text evidence="7">The sequence shown here is derived from an EMBL/GenBank/DDBJ whole genome shotgun (WGS) entry which is preliminary data.</text>
</comment>
<evidence type="ECO:0000313" key="7">
    <source>
        <dbReference type="EMBL" id="MCT7964986.1"/>
    </source>
</evidence>
<accession>A0ABT2MN80</accession>